<reference evidence="2 3" key="1">
    <citation type="submission" date="2013-09" db="EMBL/GenBank/DDBJ databases">
        <title>Genome sequencing of Arenimonas composti.</title>
        <authorList>
            <person name="Chen F."/>
            <person name="Wang G."/>
        </authorList>
    </citation>
    <scope>NUCLEOTIDE SEQUENCE [LARGE SCALE GENOMIC DNA]</scope>
    <source>
        <strain evidence="2 3">TR7-09</strain>
    </source>
</reference>
<name>A0A091BWW7_9GAMM</name>
<evidence type="ECO:0000313" key="3">
    <source>
        <dbReference type="Proteomes" id="UP000029391"/>
    </source>
</evidence>
<dbReference type="STRING" id="1121013.GCA_000426365_02610"/>
<accession>A0A091BWW7</accession>
<feature type="chain" id="PRO_5001870231" evidence="1">
    <location>
        <begin position="31"/>
        <end position="104"/>
    </location>
</feature>
<proteinExistence type="predicted"/>
<dbReference type="AlphaFoldDB" id="A0A091BWW7"/>
<evidence type="ECO:0000313" key="2">
    <source>
        <dbReference type="EMBL" id="KFN48835.1"/>
    </source>
</evidence>
<feature type="signal peptide" evidence="1">
    <location>
        <begin position="1"/>
        <end position="30"/>
    </location>
</feature>
<organism evidence="2 3">
    <name type="scientific">Arenimonas composti TR7-09 = DSM 18010</name>
    <dbReference type="NCBI Taxonomy" id="1121013"/>
    <lineage>
        <taxon>Bacteria</taxon>
        <taxon>Pseudomonadati</taxon>
        <taxon>Pseudomonadota</taxon>
        <taxon>Gammaproteobacteria</taxon>
        <taxon>Lysobacterales</taxon>
        <taxon>Lysobacteraceae</taxon>
        <taxon>Arenimonas</taxon>
    </lineage>
</organism>
<keyword evidence="1" id="KW-0732">Signal</keyword>
<sequence length="104" mass="10467">MSQSALRRAGHVVGRLFFLVLLVASAAAQAQSPPVLTVSLDPLIYVEDSAAVPLDATATYAVGGAPIMAVSIHLPDGTGDDVFCLLPAHGPATSSPASTRPAGC</sequence>
<protein>
    <submittedName>
        <fullName evidence="2">Uncharacterized protein</fullName>
    </submittedName>
</protein>
<keyword evidence="3" id="KW-1185">Reference proteome</keyword>
<dbReference type="EMBL" id="AWXU01000048">
    <property type="protein sequence ID" value="KFN48835.1"/>
    <property type="molecule type" value="Genomic_DNA"/>
</dbReference>
<evidence type="ECO:0000256" key="1">
    <source>
        <dbReference type="SAM" id="SignalP"/>
    </source>
</evidence>
<dbReference type="RefSeq" id="WP_026817514.1">
    <property type="nucleotide sequence ID" value="NZ_AUFF01000011.1"/>
</dbReference>
<gene>
    <name evidence="2" type="ORF">P873_13565</name>
</gene>
<comment type="caution">
    <text evidence="2">The sequence shown here is derived from an EMBL/GenBank/DDBJ whole genome shotgun (WGS) entry which is preliminary data.</text>
</comment>
<dbReference type="Proteomes" id="UP000029391">
    <property type="component" value="Unassembled WGS sequence"/>
</dbReference>